<organism evidence="2 3">
    <name type="scientific">Gluconacetobacter sacchari</name>
    <dbReference type="NCBI Taxonomy" id="92759"/>
    <lineage>
        <taxon>Bacteria</taxon>
        <taxon>Pseudomonadati</taxon>
        <taxon>Pseudomonadota</taxon>
        <taxon>Alphaproteobacteria</taxon>
        <taxon>Acetobacterales</taxon>
        <taxon>Acetobacteraceae</taxon>
        <taxon>Gluconacetobacter</taxon>
    </lineage>
</organism>
<feature type="region of interest" description="Disordered" evidence="1">
    <location>
        <begin position="1"/>
        <end position="134"/>
    </location>
</feature>
<evidence type="ECO:0000313" key="2">
    <source>
        <dbReference type="EMBL" id="MBB2159720.1"/>
    </source>
</evidence>
<dbReference type="Proteomes" id="UP000589085">
    <property type="component" value="Unassembled WGS sequence"/>
</dbReference>
<sequence>MANRANGALSFAHLLGSTTLSRGRRAEEDDNRVDTDEDDGRDGADAEDDDSHPAGRRARGADDDSGDDDDDRPAGRRARRADNDDDGEAGDGEPAGRRASRRRADDGDDDDASADDETDEDDPQASAARSRERARCAAIFRSKAAARRPDLAAHLAFNTRLPRNQAVDLLRASAAGGRSRSGDTGLSARMRAFGDARVGMDRAAPDESVGASRSWEASAARAGIKLKS</sequence>
<dbReference type="RefSeq" id="WP_182996570.1">
    <property type="nucleotide sequence ID" value="NZ_JABEQJ010000005.1"/>
</dbReference>
<feature type="compositionally biased region" description="Acidic residues" evidence="1">
    <location>
        <begin position="106"/>
        <end position="123"/>
    </location>
</feature>
<evidence type="ECO:0000256" key="1">
    <source>
        <dbReference type="SAM" id="MobiDB-lite"/>
    </source>
</evidence>
<reference evidence="2 3" key="1">
    <citation type="submission" date="2020-04" db="EMBL/GenBank/DDBJ databases">
        <title>Description of novel Gluconacetobacter.</title>
        <authorList>
            <person name="Sombolestani A."/>
        </authorList>
    </citation>
    <scope>NUCLEOTIDE SEQUENCE [LARGE SCALE GENOMIC DNA]</scope>
    <source>
        <strain evidence="2 3">LMG 19747</strain>
    </source>
</reference>
<proteinExistence type="predicted"/>
<comment type="caution">
    <text evidence="2">The sequence shown here is derived from an EMBL/GenBank/DDBJ whole genome shotgun (WGS) entry which is preliminary data.</text>
</comment>
<feature type="compositionally biased region" description="Low complexity" evidence="1">
    <location>
        <begin position="211"/>
        <end position="222"/>
    </location>
</feature>
<evidence type="ECO:0000313" key="3">
    <source>
        <dbReference type="Proteomes" id="UP000589085"/>
    </source>
</evidence>
<dbReference type="EMBL" id="JABEQJ010000005">
    <property type="protein sequence ID" value="MBB2159720.1"/>
    <property type="molecule type" value="Genomic_DNA"/>
</dbReference>
<name>A0A7W4NR36_9PROT</name>
<feature type="compositionally biased region" description="Acidic residues" evidence="1">
    <location>
        <begin position="28"/>
        <end position="50"/>
    </location>
</feature>
<dbReference type="AlphaFoldDB" id="A0A7W4NR36"/>
<feature type="region of interest" description="Disordered" evidence="1">
    <location>
        <begin position="202"/>
        <end position="228"/>
    </location>
</feature>
<gene>
    <name evidence="2" type="ORF">HLH48_05950</name>
</gene>
<accession>A0A7W4NR36</accession>
<protein>
    <submittedName>
        <fullName evidence="2">Uncharacterized protein</fullName>
    </submittedName>
</protein>